<dbReference type="RefSeq" id="WP_271635763.1">
    <property type="nucleotide sequence ID" value="NZ_CP094970.1"/>
</dbReference>
<evidence type="ECO:0000259" key="1">
    <source>
        <dbReference type="Pfam" id="PF13224"/>
    </source>
</evidence>
<reference evidence="2" key="1">
    <citation type="submission" date="2022-01" db="EMBL/GenBank/DDBJ databases">
        <title>Nocardioidaceae gen. sp. A5X3R13.</title>
        <authorList>
            <person name="Lopez Marin M.A."/>
            <person name="Uhlik O."/>
        </authorList>
    </citation>
    <scope>NUCLEOTIDE SEQUENCE</scope>
    <source>
        <strain evidence="2">A5X3R13</strain>
    </source>
</reference>
<dbReference type="Proteomes" id="UP001164390">
    <property type="component" value="Chromosome"/>
</dbReference>
<evidence type="ECO:0000313" key="3">
    <source>
        <dbReference type="Proteomes" id="UP001164390"/>
    </source>
</evidence>
<dbReference type="KEGG" id="sgrg:L0C25_07125"/>
<sequence>MSIRLRATRPDPALIRLPWNVPLADWDPALDVPLARGISRHVVRFVRAGDTVVAVKETRESFANREYGLLRNLDRIGVPAVKAVAVVTGRETPVGEPIEPALVTRVLPQSLPYRSLFSHKLREDTLERVIDALVLLLVRLHLEGFYWGDCSLSNVLFRRNTDELEAYLVDAETGELHENLSDGQRAYDIDLLRTNAFGELLDLQAGGMLGDEDDAVEIVDQIVQRYEGLWEEITGIEEFGLDEMWRIQQRIERLNERGFDVEEIDIVTDLGGDYVRIQPKVLDAGHHCRRLRGLTGLDVPDSQARRLLNDLDAYTASHELGDEDSMTVAHQWLTQVYQPLEEMIPTEYTDVVETPQVFHDVLVHRWALSEAAGHEVDFFETARSYIENELPATVETLRTAAAAT</sequence>
<name>A0AA46YLE4_9ACTN</name>
<dbReference type="InterPro" id="IPR025111">
    <property type="entry name" value="DUF4032"/>
</dbReference>
<dbReference type="InterPro" id="IPR011009">
    <property type="entry name" value="Kinase-like_dom_sf"/>
</dbReference>
<dbReference type="Pfam" id="PF13224">
    <property type="entry name" value="DUF4032"/>
    <property type="match status" value="1"/>
</dbReference>
<gene>
    <name evidence="2" type="ORF">L0C25_07125</name>
</gene>
<feature type="domain" description="DUF4032" evidence="1">
    <location>
        <begin position="229"/>
        <end position="390"/>
    </location>
</feature>
<protein>
    <submittedName>
        <fullName evidence="2">DUF4032 domain-containing protein</fullName>
    </submittedName>
</protein>
<dbReference type="SUPFAM" id="SSF56112">
    <property type="entry name" value="Protein kinase-like (PK-like)"/>
    <property type="match status" value="1"/>
</dbReference>
<evidence type="ECO:0000313" key="2">
    <source>
        <dbReference type="EMBL" id="UYM06840.1"/>
    </source>
</evidence>
<organism evidence="2 3">
    <name type="scientific">Solicola gregarius</name>
    <dbReference type="NCBI Taxonomy" id="2908642"/>
    <lineage>
        <taxon>Bacteria</taxon>
        <taxon>Bacillati</taxon>
        <taxon>Actinomycetota</taxon>
        <taxon>Actinomycetes</taxon>
        <taxon>Propionibacteriales</taxon>
        <taxon>Nocardioidaceae</taxon>
        <taxon>Solicola</taxon>
    </lineage>
</organism>
<dbReference type="EMBL" id="CP094970">
    <property type="protein sequence ID" value="UYM06840.1"/>
    <property type="molecule type" value="Genomic_DNA"/>
</dbReference>
<keyword evidence="3" id="KW-1185">Reference proteome</keyword>
<accession>A0AA46YLE4</accession>
<proteinExistence type="predicted"/>
<dbReference type="Pfam" id="PF06293">
    <property type="entry name" value="Kdo"/>
    <property type="match status" value="1"/>
</dbReference>
<dbReference type="AlphaFoldDB" id="A0AA46YLE4"/>